<dbReference type="AlphaFoldDB" id="N1PEF4"/>
<accession>N1PEF4</accession>
<keyword evidence="2" id="KW-1185">Reference proteome</keyword>
<sequence length="105" mass="11736">MMYVDWSGRARYSEIIIDVAAALRYAAKYAQETIEDVAKRTEMRDGVLKVALPVSAVRGEGRITSESVKMAEEVVREASRKAMKEIGFDMTKTMWGVQAWEGVGT</sequence>
<name>N1PEF4_DOTSN</name>
<reference evidence="1 2" key="2">
    <citation type="journal article" date="2012" name="PLoS Pathog.">
        <title>Diverse lifestyles and strategies of plant pathogenesis encoded in the genomes of eighteen Dothideomycetes fungi.</title>
        <authorList>
            <person name="Ohm R.A."/>
            <person name="Feau N."/>
            <person name="Henrissat B."/>
            <person name="Schoch C.L."/>
            <person name="Horwitz B.A."/>
            <person name="Barry K.W."/>
            <person name="Condon B.J."/>
            <person name="Copeland A.C."/>
            <person name="Dhillon B."/>
            <person name="Glaser F."/>
            <person name="Hesse C.N."/>
            <person name="Kosti I."/>
            <person name="LaButti K."/>
            <person name="Lindquist E.A."/>
            <person name="Lucas S."/>
            <person name="Salamov A.A."/>
            <person name="Bradshaw R.E."/>
            <person name="Ciuffetti L."/>
            <person name="Hamelin R.C."/>
            <person name="Kema G.H.J."/>
            <person name="Lawrence C."/>
            <person name="Scott J.A."/>
            <person name="Spatafora J.W."/>
            <person name="Turgeon B.G."/>
            <person name="de Wit P.J.G.M."/>
            <person name="Zhong S."/>
            <person name="Goodwin S.B."/>
            <person name="Grigoriev I.V."/>
        </authorList>
    </citation>
    <scope>NUCLEOTIDE SEQUENCE [LARGE SCALE GENOMIC DNA]</scope>
    <source>
        <strain evidence="2">NZE10 / CBS 128990</strain>
    </source>
</reference>
<proteinExistence type="predicted"/>
<evidence type="ECO:0000313" key="1">
    <source>
        <dbReference type="EMBL" id="EME41013.1"/>
    </source>
</evidence>
<organism evidence="1 2">
    <name type="scientific">Dothistroma septosporum (strain NZE10 / CBS 128990)</name>
    <name type="common">Red band needle blight fungus</name>
    <name type="synonym">Mycosphaerella pini</name>
    <dbReference type="NCBI Taxonomy" id="675120"/>
    <lineage>
        <taxon>Eukaryota</taxon>
        <taxon>Fungi</taxon>
        <taxon>Dikarya</taxon>
        <taxon>Ascomycota</taxon>
        <taxon>Pezizomycotina</taxon>
        <taxon>Dothideomycetes</taxon>
        <taxon>Dothideomycetidae</taxon>
        <taxon>Mycosphaerellales</taxon>
        <taxon>Mycosphaerellaceae</taxon>
        <taxon>Dothistroma</taxon>
    </lineage>
</organism>
<reference evidence="2" key="1">
    <citation type="journal article" date="2012" name="PLoS Genet.">
        <title>The genomes of the fungal plant pathogens Cladosporium fulvum and Dothistroma septosporum reveal adaptation to different hosts and lifestyles but also signatures of common ancestry.</title>
        <authorList>
            <person name="de Wit P.J.G.M."/>
            <person name="van der Burgt A."/>
            <person name="Oekmen B."/>
            <person name="Stergiopoulos I."/>
            <person name="Abd-Elsalam K.A."/>
            <person name="Aerts A.L."/>
            <person name="Bahkali A.H."/>
            <person name="Beenen H.G."/>
            <person name="Chettri P."/>
            <person name="Cox M.P."/>
            <person name="Datema E."/>
            <person name="de Vries R.P."/>
            <person name="Dhillon B."/>
            <person name="Ganley A.R."/>
            <person name="Griffiths S.A."/>
            <person name="Guo Y."/>
            <person name="Hamelin R.C."/>
            <person name="Henrissat B."/>
            <person name="Kabir M.S."/>
            <person name="Jashni M.K."/>
            <person name="Kema G."/>
            <person name="Klaubauf S."/>
            <person name="Lapidus A."/>
            <person name="Levasseur A."/>
            <person name="Lindquist E."/>
            <person name="Mehrabi R."/>
            <person name="Ohm R.A."/>
            <person name="Owen T.J."/>
            <person name="Salamov A."/>
            <person name="Schwelm A."/>
            <person name="Schijlen E."/>
            <person name="Sun H."/>
            <person name="van den Burg H.A."/>
            <person name="van Ham R.C.H.J."/>
            <person name="Zhang S."/>
            <person name="Goodwin S.B."/>
            <person name="Grigoriev I.V."/>
            <person name="Collemare J."/>
            <person name="Bradshaw R.E."/>
        </authorList>
    </citation>
    <scope>NUCLEOTIDE SEQUENCE [LARGE SCALE GENOMIC DNA]</scope>
    <source>
        <strain evidence="2">NZE10 / CBS 128990</strain>
    </source>
</reference>
<dbReference type="EMBL" id="KB446543">
    <property type="protein sequence ID" value="EME41013.1"/>
    <property type="molecule type" value="Genomic_DNA"/>
</dbReference>
<dbReference type="Proteomes" id="UP000016933">
    <property type="component" value="Unassembled WGS sequence"/>
</dbReference>
<evidence type="ECO:0000313" key="2">
    <source>
        <dbReference type="Proteomes" id="UP000016933"/>
    </source>
</evidence>
<dbReference type="HOGENOM" id="CLU_2236524_0_0_1"/>
<gene>
    <name evidence="1" type="ORF">DOTSEDRAFT_74529</name>
</gene>
<protein>
    <submittedName>
        <fullName evidence="1">Uncharacterized protein</fullName>
    </submittedName>
</protein>